<keyword evidence="3" id="KW-1185">Reference proteome</keyword>
<dbReference type="OrthoDB" id="129921at2759"/>
<reference evidence="2" key="1">
    <citation type="submission" date="2023-04" db="EMBL/GenBank/DDBJ databases">
        <title>Phytophthora fragariaefolia NBRC 109709.</title>
        <authorList>
            <person name="Ichikawa N."/>
            <person name="Sato H."/>
            <person name="Tonouchi N."/>
        </authorList>
    </citation>
    <scope>NUCLEOTIDE SEQUENCE</scope>
    <source>
        <strain evidence="2">NBRC 109709</strain>
    </source>
</reference>
<feature type="compositionally biased region" description="Polar residues" evidence="1">
    <location>
        <begin position="261"/>
        <end position="274"/>
    </location>
</feature>
<gene>
    <name evidence="2" type="ORF">Pfra01_001051900</name>
</gene>
<sequence length="285" mass="30188">MSSTVPRHFRDELARARTDAASLQATLSAVNAELVAATSARDQASNAIVSLSQERDATVAELQAVQADLAQSRCASEAAQRLNAPLEEDVRRINALLTAHAEERQRDLARLRDLETSVSSASADRIAAEANAARAGIAELQSARGITDLDERMAQSQREHSERAAAWRRLLREARLGRELARLVRDDLARRLDAMVATDGGTLDLAGLLRSLETQLELACRAAVPQGSDGSSRTTGVPTGVPTPPAAPTGPAHPVFPRPSTPATTGSTPISCSRSGRAASVPRTP</sequence>
<evidence type="ECO:0000313" key="3">
    <source>
        <dbReference type="Proteomes" id="UP001165121"/>
    </source>
</evidence>
<dbReference type="AlphaFoldDB" id="A0A9W6XEM8"/>
<evidence type="ECO:0000256" key="1">
    <source>
        <dbReference type="SAM" id="MobiDB-lite"/>
    </source>
</evidence>
<dbReference type="EMBL" id="BSXT01001015">
    <property type="protein sequence ID" value="GMF37489.1"/>
    <property type="molecule type" value="Genomic_DNA"/>
</dbReference>
<accession>A0A9W6XEM8</accession>
<protein>
    <submittedName>
        <fullName evidence="2">Unnamed protein product</fullName>
    </submittedName>
</protein>
<evidence type="ECO:0000313" key="2">
    <source>
        <dbReference type="EMBL" id="GMF37489.1"/>
    </source>
</evidence>
<dbReference type="Proteomes" id="UP001165121">
    <property type="component" value="Unassembled WGS sequence"/>
</dbReference>
<proteinExistence type="predicted"/>
<comment type="caution">
    <text evidence="2">The sequence shown here is derived from an EMBL/GenBank/DDBJ whole genome shotgun (WGS) entry which is preliminary data.</text>
</comment>
<feature type="region of interest" description="Disordered" evidence="1">
    <location>
        <begin position="223"/>
        <end position="285"/>
    </location>
</feature>
<organism evidence="2 3">
    <name type="scientific">Phytophthora fragariaefolia</name>
    <dbReference type="NCBI Taxonomy" id="1490495"/>
    <lineage>
        <taxon>Eukaryota</taxon>
        <taxon>Sar</taxon>
        <taxon>Stramenopiles</taxon>
        <taxon>Oomycota</taxon>
        <taxon>Peronosporomycetes</taxon>
        <taxon>Peronosporales</taxon>
        <taxon>Peronosporaceae</taxon>
        <taxon>Phytophthora</taxon>
    </lineage>
</organism>
<name>A0A9W6XEM8_9STRA</name>